<feature type="transmembrane region" description="Helical" evidence="3">
    <location>
        <begin position="118"/>
        <end position="136"/>
    </location>
</feature>
<evidence type="ECO:0000256" key="2">
    <source>
        <dbReference type="ARBA" id="ARBA00022679"/>
    </source>
</evidence>
<keyword evidence="3" id="KW-1133">Transmembrane helix</keyword>
<evidence type="ECO:0000256" key="3">
    <source>
        <dbReference type="SAM" id="Phobius"/>
    </source>
</evidence>
<keyword evidence="1" id="KW-0328">Glycosyltransferase</keyword>
<dbReference type="AlphaFoldDB" id="A0A0F9K591"/>
<proteinExistence type="predicted"/>
<name>A0A0F9K591_9ZZZZ</name>
<dbReference type="GO" id="GO:0016757">
    <property type="term" value="F:glycosyltransferase activity"/>
    <property type="evidence" value="ECO:0007669"/>
    <property type="project" value="UniProtKB-KW"/>
</dbReference>
<accession>A0A0F9K591</accession>
<feature type="transmembrane region" description="Helical" evidence="3">
    <location>
        <begin position="78"/>
        <end position="98"/>
    </location>
</feature>
<reference evidence="5" key="1">
    <citation type="journal article" date="2015" name="Nature">
        <title>Complex archaea that bridge the gap between prokaryotes and eukaryotes.</title>
        <authorList>
            <person name="Spang A."/>
            <person name="Saw J.H."/>
            <person name="Jorgensen S.L."/>
            <person name="Zaremba-Niedzwiedzka K."/>
            <person name="Martijn J."/>
            <person name="Lind A.E."/>
            <person name="van Eijk R."/>
            <person name="Schleper C."/>
            <person name="Guy L."/>
            <person name="Ettema T.J."/>
        </authorList>
    </citation>
    <scope>NUCLEOTIDE SEQUENCE</scope>
</reference>
<feature type="transmembrane region" description="Helical" evidence="3">
    <location>
        <begin position="250"/>
        <end position="271"/>
    </location>
</feature>
<dbReference type="SUPFAM" id="SSF47648">
    <property type="entry name" value="Nucleoside phosphorylase/phosphoribosyltransferase N-terminal domain"/>
    <property type="match status" value="1"/>
</dbReference>
<keyword evidence="3" id="KW-0812">Transmembrane</keyword>
<feature type="transmembrane region" description="Helical" evidence="3">
    <location>
        <begin position="151"/>
        <end position="171"/>
    </location>
</feature>
<feature type="transmembrane region" description="Helical" evidence="3">
    <location>
        <begin position="292"/>
        <end position="313"/>
    </location>
</feature>
<dbReference type="Gene3D" id="3.40.1030.10">
    <property type="entry name" value="Nucleoside phosphorylase/phosphoribosyltransferase catalytic domain"/>
    <property type="match status" value="1"/>
</dbReference>
<feature type="domain" description="Glycosyl transferase family 3 N-terminal" evidence="4">
    <location>
        <begin position="4"/>
        <end position="52"/>
    </location>
</feature>
<dbReference type="InterPro" id="IPR036320">
    <property type="entry name" value="Glycosyl_Trfase_fam3_N_dom_sf"/>
</dbReference>
<evidence type="ECO:0000313" key="5">
    <source>
        <dbReference type="EMBL" id="KKM06383.1"/>
    </source>
</evidence>
<dbReference type="EMBL" id="LAZR01016006">
    <property type="protein sequence ID" value="KKM06383.1"/>
    <property type="molecule type" value="Genomic_DNA"/>
</dbReference>
<dbReference type="Gene3D" id="1.20.970.10">
    <property type="entry name" value="Transferase, Pyrimidine Nucleoside Phosphorylase, Chain C"/>
    <property type="match status" value="1"/>
</dbReference>
<comment type="caution">
    <text evidence="5">The sequence shown here is derived from an EMBL/GenBank/DDBJ whole genome shotgun (WGS) entry which is preliminary data.</text>
</comment>
<feature type="transmembrane region" description="Helical" evidence="3">
    <location>
        <begin position="196"/>
        <end position="217"/>
    </location>
</feature>
<organism evidence="5">
    <name type="scientific">marine sediment metagenome</name>
    <dbReference type="NCBI Taxonomy" id="412755"/>
    <lineage>
        <taxon>unclassified sequences</taxon>
        <taxon>metagenomes</taxon>
        <taxon>ecological metagenomes</taxon>
    </lineage>
</organism>
<evidence type="ECO:0000259" key="4">
    <source>
        <dbReference type="Pfam" id="PF02885"/>
    </source>
</evidence>
<dbReference type="InterPro" id="IPR035902">
    <property type="entry name" value="Nuc_phospho_transferase"/>
</dbReference>
<sequence length="362" mass="40607">MTRSLPLEEAEEAMSMILRGEVLPEQLGAFLMLLRVKEESPEEIAGFVRAGRNLFDLPSPAPEVDIDWSSYAGKRRQLPWFLLAALLLGGASMISLLFRRGQDRPLLLFVGWRRIGRICLLAVVLPLAVYTVYTFTGRDRIYGMGYVMDKAVLAFVVLIAAVYLLLIRLSYSAVRRRAIELGLDVPPAIGLRDRKWTVGIGAVIALAAAVYLLGWWAGVFEPKQWNRLDYFVPGLYSVPGLDYSGPGPDYFGPGVILACVVVGFLLACKVREYFGVTYRKRYKPFRRALRRSLVPILAAATILIGVSCGWVLARGERSAVRRMKGNAVVSLSREVDRCDYRLLRDRMARQHKQMLAKGRHGQ</sequence>
<gene>
    <name evidence="5" type="ORF">LCGC14_1744540</name>
</gene>
<keyword evidence="2" id="KW-0808">Transferase</keyword>
<dbReference type="InterPro" id="IPR017459">
    <property type="entry name" value="Glycosyl_Trfase_fam3_N_dom"/>
</dbReference>
<protein>
    <recommendedName>
        <fullName evidence="4">Glycosyl transferase family 3 N-terminal domain-containing protein</fullName>
    </recommendedName>
</protein>
<keyword evidence="3" id="KW-0472">Membrane</keyword>
<dbReference type="Pfam" id="PF02885">
    <property type="entry name" value="Glycos_trans_3N"/>
    <property type="match status" value="1"/>
</dbReference>
<evidence type="ECO:0000256" key="1">
    <source>
        <dbReference type="ARBA" id="ARBA00022676"/>
    </source>
</evidence>